<sequence>MIIFTDAITGDELCSDAFKLEDVGGVLVEVDSQMITIKEGEVDIGANASAEEQTEELADGAQTVNNLVHTFRLQSTTFDKKSYLTYLKGYMKSVKAHLQSSNPDRVAAFEKEAQEAAKKIVANFKDYEFFVGESMNPDGMVALLNYREDGTTPYFSFWKDGLKETKV</sequence>
<dbReference type="InterPro" id="IPR011323">
    <property type="entry name" value="Mss4/transl-control_tumour"/>
</dbReference>
<dbReference type="Proteomes" id="UP001153365">
    <property type="component" value="Unassembled WGS sequence"/>
</dbReference>
<accession>A0AAV0AQF4</accession>
<dbReference type="GO" id="GO:0005509">
    <property type="term" value="F:calcium ion binding"/>
    <property type="evidence" value="ECO:0007669"/>
    <property type="project" value="TreeGrafter"/>
</dbReference>
<dbReference type="Gene3D" id="2.170.150.10">
    <property type="entry name" value="Metal Binding Protein, Guanine Nucleotide Exchange Factor, Chain A"/>
    <property type="match status" value="1"/>
</dbReference>
<evidence type="ECO:0000313" key="6">
    <source>
        <dbReference type="Proteomes" id="UP001153365"/>
    </source>
</evidence>
<name>A0AAV0AQF4_PHAPC</name>
<dbReference type="PROSITE" id="PS01003">
    <property type="entry name" value="TCTP_2"/>
    <property type="match status" value="1"/>
</dbReference>
<evidence type="ECO:0000259" key="4">
    <source>
        <dbReference type="PROSITE" id="PS51797"/>
    </source>
</evidence>
<dbReference type="GO" id="GO:0006412">
    <property type="term" value="P:translation"/>
    <property type="evidence" value="ECO:0007669"/>
    <property type="project" value="UniProtKB-KW"/>
</dbReference>
<protein>
    <recommendedName>
        <fullName evidence="1">Translationally-controlled tumor protein homolog</fullName>
    </recommendedName>
</protein>
<keyword evidence="6" id="KW-1185">Reference proteome</keyword>
<evidence type="ECO:0000313" key="5">
    <source>
        <dbReference type="EMBL" id="CAH7671227.1"/>
    </source>
</evidence>
<proteinExistence type="inferred from homology"/>
<dbReference type="SUPFAM" id="SSF51316">
    <property type="entry name" value="Mss4-like"/>
    <property type="match status" value="1"/>
</dbReference>
<dbReference type="InterPro" id="IPR018103">
    <property type="entry name" value="Translation_control_tumour_CS"/>
</dbReference>
<comment type="caution">
    <text evidence="5">The sequence shown here is derived from an EMBL/GenBank/DDBJ whole genome shotgun (WGS) entry which is preliminary data.</text>
</comment>
<gene>
    <name evidence="5" type="ORF">PPACK8108_LOCUS5988</name>
</gene>
<dbReference type="InterPro" id="IPR018105">
    <property type="entry name" value="Translational_control_tumour_p"/>
</dbReference>
<dbReference type="FunFam" id="2.170.150.10:FF:000002">
    <property type="entry name" value="Translationally-controlled tumor protein homolog"/>
    <property type="match status" value="1"/>
</dbReference>
<feature type="domain" description="TCTP" evidence="4">
    <location>
        <begin position="1"/>
        <end position="167"/>
    </location>
</feature>
<evidence type="ECO:0000256" key="1">
    <source>
        <dbReference type="ARBA" id="ARBA00014759"/>
    </source>
</evidence>
<keyword evidence="2" id="KW-0648">Protein biosynthesis</keyword>
<dbReference type="EMBL" id="CALTRL010001155">
    <property type="protein sequence ID" value="CAH7671227.1"/>
    <property type="molecule type" value="Genomic_DNA"/>
</dbReference>
<dbReference type="InterPro" id="IPR011057">
    <property type="entry name" value="Mss4-like_sf"/>
</dbReference>
<evidence type="ECO:0000256" key="3">
    <source>
        <dbReference type="PROSITE-ProRule" id="PRU01133"/>
    </source>
</evidence>
<reference evidence="5" key="1">
    <citation type="submission" date="2022-06" db="EMBL/GenBank/DDBJ databases">
        <authorList>
            <consortium name="SYNGENTA / RWTH Aachen University"/>
        </authorList>
    </citation>
    <scope>NUCLEOTIDE SEQUENCE</scope>
</reference>
<dbReference type="InterPro" id="IPR034737">
    <property type="entry name" value="TCTP"/>
</dbReference>
<dbReference type="Pfam" id="PF00838">
    <property type="entry name" value="TCTP"/>
    <property type="match status" value="1"/>
</dbReference>
<dbReference type="AlphaFoldDB" id="A0AAV0AQF4"/>
<comment type="similarity">
    <text evidence="3">Belongs to the TCTP family.</text>
</comment>
<organism evidence="5 6">
    <name type="scientific">Phakopsora pachyrhizi</name>
    <name type="common">Asian soybean rust disease fungus</name>
    <dbReference type="NCBI Taxonomy" id="170000"/>
    <lineage>
        <taxon>Eukaryota</taxon>
        <taxon>Fungi</taxon>
        <taxon>Dikarya</taxon>
        <taxon>Basidiomycota</taxon>
        <taxon>Pucciniomycotina</taxon>
        <taxon>Pucciniomycetes</taxon>
        <taxon>Pucciniales</taxon>
        <taxon>Phakopsoraceae</taxon>
        <taxon>Phakopsora</taxon>
    </lineage>
</organism>
<dbReference type="PANTHER" id="PTHR11991:SF0">
    <property type="entry name" value="TRANSLATIONALLY-CONTROLLED TUMOR PROTEIN"/>
    <property type="match status" value="1"/>
</dbReference>
<dbReference type="PROSITE" id="PS51797">
    <property type="entry name" value="TCTP_3"/>
    <property type="match status" value="1"/>
</dbReference>
<dbReference type="PRINTS" id="PR01653">
    <property type="entry name" value="TCTPROTEIN"/>
</dbReference>
<evidence type="ECO:0000256" key="2">
    <source>
        <dbReference type="ARBA" id="ARBA00022917"/>
    </source>
</evidence>
<dbReference type="GO" id="GO:0005737">
    <property type="term" value="C:cytoplasm"/>
    <property type="evidence" value="ECO:0007669"/>
    <property type="project" value="TreeGrafter"/>
</dbReference>
<dbReference type="PANTHER" id="PTHR11991">
    <property type="entry name" value="TRANSLATIONALLY CONTROLLED TUMOR PROTEIN-RELATED"/>
    <property type="match status" value="1"/>
</dbReference>